<dbReference type="Pfam" id="PF01381">
    <property type="entry name" value="HTH_3"/>
    <property type="match status" value="1"/>
</dbReference>
<dbReference type="Proteomes" id="UP001595696">
    <property type="component" value="Unassembled WGS sequence"/>
</dbReference>
<dbReference type="Pfam" id="PF17765">
    <property type="entry name" value="MLTR_LBD"/>
    <property type="match status" value="1"/>
</dbReference>
<dbReference type="InterPro" id="IPR010982">
    <property type="entry name" value="Lambda_DNA-bd_dom_sf"/>
</dbReference>
<dbReference type="Gene3D" id="3.30.450.180">
    <property type="match status" value="1"/>
</dbReference>
<name>A0ABV8DNU4_9NOCA</name>
<proteinExistence type="predicted"/>
<dbReference type="InterPro" id="IPR001387">
    <property type="entry name" value="Cro/C1-type_HTH"/>
</dbReference>
<dbReference type="SMART" id="SM00530">
    <property type="entry name" value="HTH_XRE"/>
    <property type="match status" value="1"/>
</dbReference>
<dbReference type="RefSeq" id="WP_378611399.1">
    <property type="nucleotide sequence ID" value="NZ_JBHSAX010000006.1"/>
</dbReference>
<gene>
    <name evidence="2" type="ORF">ACFO0B_06530</name>
</gene>
<dbReference type="SUPFAM" id="SSF47413">
    <property type="entry name" value="lambda repressor-like DNA-binding domains"/>
    <property type="match status" value="1"/>
</dbReference>
<dbReference type="InterPro" id="IPR041413">
    <property type="entry name" value="MLTR_LBD"/>
</dbReference>
<reference evidence="3" key="1">
    <citation type="journal article" date="2019" name="Int. J. Syst. Evol. Microbiol.">
        <title>The Global Catalogue of Microorganisms (GCM) 10K type strain sequencing project: providing services to taxonomists for standard genome sequencing and annotation.</title>
        <authorList>
            <consortium name="The Broad Institute Genomics Platform"/>
            <consortium name="The Broad Institute Genome Sequencing Center for Infectious Disease"/>
            <person name="Wu L."/>
            <person name="Ma J."/>
        </authorList>
    </citation>
    <scope>NUCLEOTIDE SEQUENCE [LARGE SCALE GENOMIC DNA]</scope>
    <source>
        <strain evidence="3">CGMCC 4.7330</strain>
    </source>
</reference>
<evidence type="ECO:0000313" key="2">
    <source>
        <dbReference type="EMBL" id="MFC3961640.1"/>
    </source>
</evidence>
<evidence type="ECO:0000259" key="1">
    <source>
        <dbReference type="PROSITE" id="PS50943"/>
    </source>
</evidence>
<feature type="domain" description="HTH cro/C1-type" evidence="1">
    <location>
        <begin position="8"/>
        <end position="62"/>
    </location>
</feature>
<organism evidence="2 3">
    <name type="scientific">Nocardia jiangsuensis</name>
    <dbReference type="NCBI Taxonomy" id="1691563"/>
    <lineage>
        <taxon>Bacteria</taxon>
        <taxon>Bacillati</taxon>
        <taxon>Actinomycetota</taxon>
        <taxon>Actinomycetes</taxon>
        <taxon>Mycobacteriales</taxon>
        <taxon>Nocardiaceae</taxon>
        <taxon>Nocardia</taxon>
    </lineage>
</organism>
<dbReference type="PANTHER" id="PTHR35010">
    <property type="entry name" value="BLL4672 PROTEIN-RELATED"/>
    <property type="match status" value="1"/>
</dbReference>
<keyword evidence="3" id="KW-1185">Reference proteome</keyword>
<dbReference type="CDD" id="cd00093">
    <property type="entry name" value="HTH_XRE"/>
    <property type="match status" value="1"/>
</dbReference>
<accession>A0ABV8DNU4</accession>
<dbReference type="Gene3D" id="1.10.260.40">
    <property type="entry name" value="lambda repressor-like DNA-binding domains"/>
    <property type="match status" value="1"/>
</dbReference>
<dbReference type="EMBL" id="JBHSAX010000006">
    <property type="protein sequence ID" value="MFC3961640.1"/>
    <property type="molecule type" value="Genomic_DNA"/>
</dbReference>
<dbReference type="PROSITE" id="PS50943">
    <property type="entry name" value="HTH_CROC1"/>
    <property type="match status" value="1"/>
</dbReference>
<protein>
    <submittedName>
        <fullName evidence="2">Helix-turn-helix domain-containing protein</fullName>
    </submittedName>
</protein>
<comment type="caution">
    <text evidence="2">The sequence shown here is derived from an EMBL/GenBank/DDBJ whole genome shotgun (WGS) entry which is preliminary data.</text>
</comment>
<dbReference type="PANTHER" id="PTHR35010:SF2">
    <property type="entry name" value="BLL4672 PROTEIN"/>
    <property type="match status" value="1"/>
</dbReference>
<evidence type="ECO:0000313" key="3">
    <source>
        <dbReference type="Proteomes" id="UP001595696"/>
    </source>
</evidence>
<sequence length="250" mass="28863">MPDLYRWLTLVRKRLDLSQEPAAHAAGISSSYLRHIERQQMRPTRKVLEVLMAVYQLDPPQKRHTQQLWEPSAELLPAQELRRHLDTPAIREHLNRLGLRHVPTAYLDPLATVLHGNPSFRLAFPDLGEADDNLPLWLFSPTGRRVVANWEYEARECVTAMRAALGRYRDTPQARRLLEHLLTDNDFERLWQSTRLEVSYSRHATTTLRPLYPDSTAPMPLSFQITEVADRDDILVATGIYDRVPFGITA</sequence>